<dbReference type="SFLD" id="SFLDG01086">
    <property type="entry name" value="elongater_protein-like"/>
    <property type="match status" value="1"/>
</dbReference>
<evidence type="ECO:0000256" key="2">
    <source>
        <dbReference type="ARBA" id="ARBA00022485"/>
    </source>
</evidence>
<evidence type="ECO:0000256" key="1">
    <source>
        <dbReference type="ARBA" id="ARBA00001966"/>
    </source>
</evidence>
<accession>A0ABS9ER67</accession>
<dbReference type="InterPro" id="IPR005911">
    <property type="entry name" value="YhcC-like"/>
</dbReference>
<dbReference type="PROSITE" id="PS51918">
    <property type="entry name" value="RADICAL_SAM"/>
    <property type="match status" value="1"/>
</dbReference>
<evidence type="ECO:0000256" key="4">
    <source>
        <dbReference type="ARBA" id="ARBA00022723"/>
    </source>
</evidence>
<dbReference type="EMBL" id="JAKGUD010000007">
    <property type="protein sequence ID" value="MCF4142771.1"/>
    <property type="molecule type" value="Genomic_DNA"/>
</dbReference>
<evidence type="ECO:0000313" key="8">
    <source>
        <dbReference type="EMBL" id="MCF4142771.1"/>
    </source>
</evidence>
<sequence>MLYKKWSADLRRRFGNRVQKISLDIGSGCPNRNGLGEGGCIFCDSSGGGNGAWMRGESLELQVRKGMKSAVEHYKAKGCILYFQSYSSTYGPLGRLKEAIERAQAEATRHLPVLGLAVGTRPDIVSDEVVSYLSSLCRSDFEVWLELGVQTTDEDSLRWLRRGHDLACVEDTLNRCLDEPFSVSAHLIAGIPGERDDQLLRSARWLLDRGVTGLKFHPLYVLRCTPLEDLYMSGRFEPLSMDRYVSKVAEVLALEGSRFVVQRLTADVWGGRLVAPSWLADKNGVMAAIDENVRSRLGV</sequence>
<name>A0ABS9ER67_9BACT</name>
<proteinExistence type="predicted"/>
<dbReference type="Proteomes" id="UP001200430">
    <property type="component" value="Unassembled WGS sequence"/>
</dbReference>
<keyword evidence="6" id="KW-0411">Iron-sulfur</keyword>
<dbReference type="SMART" id="SM00729">
    <property type="entry name" value="Elp3"/>
    <property type="match status" value="1"/>
</dbReference>
<dbReference type="InterPro" id="IPR032432">
    <property type="entry name" value="Radical_SAM_C"/>
</dbReference>
<reference evidence="8 9" key="1">
    <citation type="submission" date="2022-01" db="EMBL/GenBank/DDBJ databases">
        <title>Dethiosulfovibrio faecalis sp. nov., a novel proteolytic, non-sulfur-reducing bacterium isolated from a marine aquaculture solid waste bioreactor.</title>
        <authorList>
            <person name="Grabowski S."/>
            <person name="Apolinario E."/>
            <person name="Schneider N."/>
            <person name="Marshall C.W."/>
            <person name="Sowers K.R."/>
        </authorList>
    </citation>
    <scope>NUCLEOTIDE SEQUENCE [LARGE SCALE GENOMIC DNA]</scope>
    <source>
        <strain evidence="8 9">DSM 12537</strain>
    </source>
</reference>
<evidence type="ECO:0000256" key="6">
    <source>
        <dbReference type="ARBA" id="ARBA00023014"/>
    </source>
</evidence>
<evidence type="ECO:0000256" key="5">
    <source>
        <dbReference type="ARBA" id="ARBA00023004"/>
    </source>
</evidence>
<evidence type="ECO:0000313" key="9">
    <source>
        <dbReference type="Proteomes" id="UP001200430"/>
    </source>
</evidence>
<dbReference type="InterPro" id="IPR058240">
    <property type="entry name" value="rSAM_sf"/>
</dbReference>
<dbReference type="Gene3D" id="3.30.750.200">
    <property type="match status" value="1"/>
</dbReference>
<dbReference type="SUPFAM" id="SSF102114">
    <property type="entry name" value="Radical SAM enzymes"/>
    <property type="match status" value="1"/>
</dbReference>
<keyword evidence="2" id="KW-0004">4Fe-4S</keyword>
<keyword evidence="4" id="KW-0479">Metal-binding</keyword>
<dbReference type="InterPro" id="IPR039661">
    <property type="entry name" value="ELP3"/>
</dbReference>
<feature type="domain" description="Radical SAM core" evidence="7">
    <location>
        <begin position="13"/>
        <end position="263"/>
    </location>
</feature>
<dbReference type="Pfam" id="PF04055">
    <property type="entry name" value="Radical_SAM"/>
    <property type="match status" value="1"/>
</dbReference>
<keyword evidence="9" id="KW-1185">Reference proteome</keyword>
<dbReference type="PANTHER" id="PTHR11135">
    <property type="entry name" value="HISTONE ACETYLTRANSFERASE-RELATED"/>
    <property type="match status" value="1"/>
</dbReference>
<dbReference type="SFLD" id="SFLDS00029">
    <property type="entry name" value="Radical_SAM"/>
    <property type="match status" value="1"/>
</dbReference>
<dbReference type="NCBIfam" id="TIGR01212">
    <property type="entry name" value="TIGR01212 family radical SAM protein"/>
    <property type="match status" value="1"/>
</dbReference>
<keyword evidence="5" id="KW-0408">Iron</keyword>
<gene>
    <name evidence="8" type="ORF">L2W38_08070</name>
</gene>
<keyword evidence="3" id="KW-0949">S-adenosyl-L-methionine</keyword>
<dbReference type="InterPro" id="IPR006638">
    <property type="entry name" value="Elp3/MiaA/NifB-like_rSAM"/>
</dbReference>
<dbReference type="SFLD" id="SFLDG01082">
    <property type="entry name" value="B12-binding_domain_containing"/>
    <property type="match status" value="1"/>
</dbReference>
<evidence type="ECO:0000256" key="3">
    <source>
        <dbReference type="ARBA" id="ARBA00022691"/>
    </source>
</evidence>
<comment type="cofactor">
    <cofactor evidence="1">
        <name>[4Fe-4S] cluster</name>
        <dbReference type="ChEBI" id="CHEBI:49883"/>
    </cofactor>
</comment>
<dbReference type="InterPro" id="IPR007197">
    <property type="entry name" value="rSAM"/>
</dbReference>
<dbReference type="PANTHER" id="PTHR11135:SF1">
    <property type="entry name" value="PROTEIN YHCC"/>
    <property type="match status" value="1"/>
</dbReference>
<evidence type="ECO:0000259" key="7">
    <source>
        <dbReference type="PROSITE" id="PS51918"/>
    </source>
</evidence>
<dbReference type="RefSeq" id="WP_236099491.1">
    <property type="nucleotide sequence ID" value="NZ_JAKGUD010000007.1"/>
</dbReference>
<dbReference type="SFLD" id="SFLDG01091">
    <property type="entry name" value="uncharacterized_CHP01210-like"/>
    <property type="match status" value="1"/>
</dbReference>
<comment type="caution">
    <text evidence="8">The sequence shown here is derived from an EMBL/GenBank/DDBJ whole genome shotgun (WGS) entry which is preliminary data.</text>
</comment>
<organism evidence="8 9">
    <name type="scientific">Dethiosulfovibrio marinus</name>
    <dbReference type="NCBI Taxonomy" id="133532"/>
    <lineage>
        <taxon>Bacteria</taxon>
        <taxon>Thermotogati</taxon>
        <taxon>Synergistota</taxon>
        <taxon>Synergistia</taxon>
        <taxon>Synergistales</taxon>
        <taxon>Dethiosulfovibrionaceae</taxon>
        <taxon>Dethiosulfovibrio</taxon>
    </lineage>
</organism>
<dbReference type="Pfam" id="PF16199">
    <property type="entry name" value="Radical_SAM_C"/>
    <property type="match status" value="1"/>
</dbReference>
<protein>
    <submittedName>
        <fullName evidence="8">TIGR01212 family radical SAM protein</fullName>
    </submittedName>
</protein>